<sequence>MCRQGRKCQPRKIVEVCPLCTSRIASVSRQNRRGVPPVCRQDWRRQPGKIVEDSECQPGKNRRGVPLCVARQDSEHHPAKIAEVCSMCAGRTTSFSRGKAVEVRLLYVGRTPSVSRRKIVEVCSMCAGRTAGFSRGKVVEVRLLYVDRTARASAVEKSSRCVSWVSAGQRAPVSKNRRGLPPGVGKIRSLMETTNLVCRNVAYVSVGVERWS</sequence>
<reference evidence="1" key="1">
    <citation type="journal article" date="2008" name="Nature">
        <title>The amphioxus genome and the evolution of the chordate karyotype.</title>
        <authorList>
            <consortium name="US DOE Joint Genome Institute (JGI-PGF)"/>
            <person name="Putnam N.H."/>
            <person name="Butts T."/>
            <person name="Ferrier D.E.K."/>
            <person name="Furlong R.F."/>
            <person name="Hellsten U."/>
            <person name="Kawashima T."/>
            <person name="Robinson-Rechavi M."/>
            <person name="Shoguchi E."/>
            <person name="Terry A."/>
            <person name="Yu J.-K."/>
            <person name="Benito-Gutierrez E.L."/>
            <person name="Dubchak I."/>
            <person name="Garcia-Fernandez J."/>
            <person name="Gibson-Brown J.J."/>
            <person name="Grigoriev I.V."/>
            <person name="Horton A.C."/>
            <person name="de Jong P.J."/>
            <person name="Jurka J."/>
            <person name="Kapitonov V.V."/>
            <person name="Kohara Y."/>
            <person name="Kuroki Y."/>
            <person name="Lindquist E."/>
            <person name="Lucas S."/>
            <person name="Osoegawa K."/>
            <person name="Pennacchio L.A."/>
            <person name="Salamov A.A."/>
            <person name="Satou Y."/>
            <person name="Sauka-Spengler T."/>
            <person name="Schmutz J."/>
            <person name="Shin-I T."/>
            <person name="Toyoda A."/>
            <person name="Bronner-Fraser M."/>
            <person name="Fujiyama A."/>
            <person name="Holland L.Z."/>
            <person name="Holland P.W.H."/>
            <person name="Satoh N."/>
            <person name="Rokhsar D.S."/>
        </authorList>
    </citation>
    <scope>NUCLEOTIDE SEQUENCE [LARGE SCALE GENOMIC DNA]</scope>
    <source>
        <strain evidence="1">S238N-H82</strain>
        <tissue evidence="1">Testes</tissue>
    </source>
</reference>
<dbReference type="EMBL" id="GG666634">
    <property type="protein sequence ID" value="EEN47140.1"/>
    <property type="molecule type" value="Genomic_DNA"/>
</dbReference>
<organism>
    <name type="scientific">Branchiostoma floridae</name>
    <name type="common">Florida lancelet</name>
    <name type="synonym">Amphioxus</name>
    <dbReference type="NCBI Taxonomy" id="7739"/>
    <lineage>
        <taxon>Eukaryota</taxon>
        <taxon>Metazoa</taxon>
        <taxon>Chordata</taxon>
        <taxon>Cephalochordata</taxon>
        <taxon>Leptocardii</taxon>
        <taxon>Amphioxiformes</taxon>
        <taxon>Branchiostomatidae</taxon>
        <taxon>Branchiostoma</taxon>
    </lineage>
</organism>
<gene>
    <name evidence="1" type="ORF">BRAFLDRAFT_105527</name>
</gene>
<evidence type="ECO:0000313" key="1">
    <source>
        <dbReference type="EMBL" id="EEN47140.1"/>
    </source>
</evidence>
<dbReference type="AlphaFoldDB" id="C3ZJX3"/>
<name>C3ZJX3_BRAFL</name>
<dbReference type="InParanoid" id="C3ZJX3"/>
<accession>C3ZJX3</accession>
<protein>
    <submittedName>
        <fullName evidence="1">Uncharacterized protein</fullName>
    </submittedName>
</protein>
<proteinExistence type="predicted"/>